<dbReference type="EMBL" id="JAHWYN010000042">
    <property type="protein sequence ID" value="MBW4362794.1"/>
    <property type="molecule type" value="Genomic_DNA"/>
</dbReference>
<proteinExistence type="predicted"/>
<name>A0ABS6Y3Y2_9FLAO</name>
<dbReference type="Proteomes" id="UP000812031">
    <property type="component" value="Unassembled WGS sequence"/>
</dbReference>
<keyword evidence="2" id="KW-1185">Reference proteome</keyword>
<evidence type="ECO:0000313" key="2">
    <source>
        <dbReference type="Proteomes" id="UP000812031"/>
    </source>
</evidence>
<reference evidence="1 2" key="1">
    <citation type="submission" date="2021-07" db="EMBL/GenBank/DDBJ databases">
        <title>Flavobacterium sp. nov. isolated from sediment on the Taihu Lake.</title>
        <authorList>
            <person name="Qu J.-H."/>
        </authorList>
    </citation>
    <scope>NUCLEOTIDE SEQUENCE [LARGE SCALE GENOMIC DNA]</scope>
    <source>
        <strain evidence="1 2">NAS39</strain>
    </source>
</reference>
<accession>A0ABS6Y3Y2</accession>
<dbReference type="RefSeq" id="WP_219319261.1">
    <property type="nucleotide sequence ID" value="NZ_JAHWYN010000042.1"/>
</dbReference>
<protein>
    <submittedName>
        <fullName evidence="1">Uncharacterized protein</fullName>
    </submittedName>
</protein>
<organism evidence="1 2">
    <name type="scientific">Flavobacterium taihuense</name>
    <dbReference type="NCBI Taxonomy" id="2857508"/>
    <lineage>
        <taxon>Bacteria</taxon>
        <taxon>Pseudomonadati</taxon>
        <taxon>Bacteroidota</taxon>
        <taxon>Flavobacteriia</taxon>
        <taxon>Flavobacteriales</taxon>
        <taxon>Flavobacteriaceae</taxon>
        <taxon>Flavobacterium</taxon>
    </lineage>
</organism>
<sequence length="59" mass="7034">MNNEQEKFLLEKPFKVLDLKPILSDYRVIGFNTTVFLKDAKAVDDFAKWYKKEILKIKI</sequence>
<gene>
    <name evidence="1" type="ORF">KZH69_20120</name>
</gene>
<comment type="caution">
    <text evidence="1">The sequence shown here is derived from an EMBL/GenBank/DDBJ whole genome shotgun (WGS) entry which is preliminary data.</text>
</comment>
<evidence type="ECO:0000313" key="1">
    <source>
        <dbReference type="EMBL" id="MBW4362794.1"/>
    </source>
</evidence>